<dbReference type="Gene3D" id="4.10.70.10">
    <property type="entry name" value="Disintegrin domain"/>
    <property type="match status" value="3"/>
</dbReference>
<accession>T0PZR6</accession>
<dbReference type="InParanoid" id="T0PZR6"/>
<dbReference type="PANTHER" id="PTHR11905">
    <property type="entry name" value="ADAM A DISINTEGRIN AND METALLOPROTEASE DOMAIN"/>
    <property type="match status" value="1"/>
</dbReference>
<sequence length="408" mass="41378">MCTGSAGRCPTDAFASSTTTCTGTKTGGACDAQDFCDGCGNCVDRYLSSSTVCRASKGVCDVAEVCTGQRSECPDDSFACATTKCSGTSTGGACDIQDYCDGKGSCVDMYLPAMSVCRPSNGQCDVAETCTGSSGACPVNAFATTTVTCTGSCNGNPCDGVDHCDGNGNCIDVYLPSSTVCRTAATGCDIAETCTGESGQCPIDKFEPTTTTCSGTCNGNPCDAQDYCDGKGSCVDKYLPSGAVCGNTKAGPCTIAATCTGDMGFCPPDEYADSSVTCAGTSQGGACDGKDTCDGEGNCVDRFLGGKVVCQKPTGYSRPIYCNGKSATCPVSSFLEGNLREMTADDPTPVQSMLVAVAPSSPMVLLGLVCVVAAAVALVAMRQRRDDLALDDATYKLLATHEDASAAF</sequence>
<keyword evidence="1" id="KW-0472">Membrane</keyword>
<dbReference type="OrthoDB" id="5951731at2759"/>
<organism evidence="3 4">
    <name type="scientific">Saprolegnia diclina (strain VS20)</name>
    <dbReference type="NCBI Taxonomy" id="1156394"/>
    <lineage>
        <taxon>Eukaryota</taxon>
        <taxon>Sar</taxon>
        <taxon>Stramenopiles</taxon>
        <taxon>Oomycota</taxon>
        <taxon>Saprolegniomycetes</taxon>
        <taxon>Saprolegniales</taxon>
        <taxon>Saprolegniaceae</taxon>
        <taxon>Saprolegnia</taxon>
    </lineage>
</organism>
<evidence type="ECO:0000256" key="1">
    <source>
        <dbReference type="SAM" id="Phobius"/>
    </source>
</evidence>
<protein>
    <recommendedName>
        <fullName evidence="2">Disintegrin domain-containing protein</fullName>
    </recommendedName>
</protein>
<dbReference type="InterPro" id="IPR001762">
    <property type="entry name" value="Disintegrin_dom"/>
</dbReference>
<evidence type="ECO:0000259" key="2">
    <source>
        <dbReference type="SMART" id="SM00050"/>
    </source>
</evidence>
<evidence type="ECO:0000313" key="3">
    <source>
        <dbReference type="EMBL" id="EQC31064.1"/>
    </source>
</evidence>
<dbReference type="SMART" id="SM00050">
    <property type="entry name" value="DISIN"/>
    <property type="match status" value="1"/>
</dbReference>
<dbReference type="GeneID" id="19951977"/>
<name>T0PZR6_SAPDV</name>
<feature type="transmembrane region" description="Helical" evidence="1">
    <location>
        <begin position="363"/>
        <end position="381"/>
    </location>
</feature>
<dbReference type="eggNOG" id="ENOG502SRQ7">
    <property type="taxonomic scope" value="Eukaryota"/>
</dbReference>
<reference evidence="3 4" key="1">
    <citation type="submission" date="2012-04" db="EMBL/GenBank/DDBJ databases">
        <title>The Genome Sequence of Saprolegnia declina VS20.</title>
        <authorList>
            <consortium name="The Broad Institute Genome Sequencing Platform"/>
            <person name="Russ C."/>
            <person name="Nusbaum C."/>
            <person name="Tyler B."/>
            <person name="van West P."/>
            <person name="Dieguez-Uribeondo J."/>
            <person name="de Bruijn I."/>
            <person name="Tripathy S."/>
            <person name="Jiang R."/>
            <person name="Young S.K."/>
            <person name="Zeng Q."/>
            <person name="Gargeya S."/>
            <person name="Fitzgerald M."/>
            <person name="Haas B."/>
            <person name="Abouelleil A."/>
            <person name="Alvarado L."/>
            <person name="Arachchi H.M."/>
            <person name="Berlin A."/>
            <person name="Chapman S.B."/>
            <person name="Goldberg J."/>
            <person name="Griggs A."/>
            <person name="Gujja S."/>
            <person name="Hansen M."/>
            <person name="Howarth C."/>
            <person name="Imamovic A."/>
            <person name="Larimer J."/>
            <person name="McCowen C."/>
            <person name="Montmayeur A."/>
            <person name="Murphy C."/>
            <person name="Neiman D."/>
            <person name="Pearson M."/>
            <person name="Priest M."/>
            <person name="Roberts A."/>
            <person name="Saif S."/>
            <person name="Shea T."/>
            <person name="Sisk P."/>
            <person name="Sykes S."/>
            <person name="Wortman J."/>
            <person name="Nusbaum C."/>
            <person name="Birren B."/>
        </authorList>
    </citation>
    <scope>NUCLEOTIDE SEQUENCE [LARGE SCALE GENOMIC DNA]</scope>
    <source>
        <strain evidence="3 4">VS20</strain>
    </source>
</reference>
<dbReference type="PANTHER" id="PTHR11905:SF159">
    <property type="entry name" value="ADAM METALLOPROTEASE"/>
    <property type="match status" value="1"/>
</dbReference>
<keyword evidence="1" id="KW-1133">Transmembrane helix</keyword>
<evidence type="ECO:0000313" key="4">
    <source>
        <dbReference type="Proteomes" id="UP000030762"/>
    </source>
</evidence>
<keyword evidence="1" id="KW-0812">Transmembrane</keyword>
<dbReference type="EMBL" id="JH767171">
    <property type="protein sequence ID" value="EQC31064.1"/>
    <property type="molecule type" value="Genomic_DNA"/>
</dbReference>
<gene>
    <name evidence="3" type="ORF">SDRG_11250</name>
</gene>
<feature type="domain" description="Disintegrin" evidence="2">
    <location>
        <begin position="89"/>
        <end position="143"/>
    </location>
</feature>
<dbReference type="RefSeq" id="XP_008615503.1">
    <property type="nucleotide sequence ID" value="XM_008617281.1"/>
</dbReference>
<dbReference type="AlphaFoldDB" id="T0PZR6"/>
<dbReference type="VEuPathDB" id="FungiDB:SDRG_11250"/>
<dbReference type="InterPro" id="IPR036436">
    <property type="entry name" value="Disintegrin_dom_sf"/>
</dbReference>
<proteinExistence type="predicted"/>
<dbReference type="SUPFAM" id="SSF57552">
    <property type="entry name" value="Blood coagulation inhibitor (disintegrin)"/>
    <property type="match status" value="1"/>
</dbReference>
<dbReference type="OMA" id="GACDIQD"/>
<keyword evidence="4" id="KW-1185">Reference proteome</keyword>
<dbReference type="Proteomes" id="UP000030762">
    <property type="component" value="Unassembled WGS sequence"/>
</dbReference>